<protein>
    <recommendedName>
        <fullName evidence="1">site-specific DNA-methyltransferase (adenine-specific)</fullName>
        <ecNumber evidence="1">2.1.1.72</ecNumber>
    </recommendedName>
</protein>
<proteinExistence type="predicted"/>
<evidence type="ECO:0000256" key="2">
    <source>
        <dbReference type="ARBA" id="ARBA00022603"/>
    </source>
</evidence>
<evidence type="ECO:0000256" key="4">
    <source>
        <dbReference type="ARBA" id="ARBA00022747"/>
    </source>
</evidence>
<sequence length="789" mass="92181">MSKDFIKKFIKFYGNNLNEDQKRDIFRLGLKIFICLQKFSKEEFFIKLNVEDENTSIDGSKLSQIFISSIQKLNITPKDFPLISKSISENYLTIANFGFMLESIYPFIHDSLFLPNFYEILHLPSANSISYRKNRIKHRKGTFFTPSWLVKEIISTSKSYWLKYHQIETINKEKMKEEIEEEQEIHIKIADIACGAGNFIQFIPEYFSNSEIFAFDSDPLALEIAEINFSIFSMNQRVNPSFKKRDSLKHFFPESPFDILIGNPPWGTDVKPYQKLMQTKFKVLLQSSHDSKTYTGGLSPKSPYNRPYKIKDQIDIYALFIIKNLEIIQIEGIIALIVPSTILFNPVYAPLRYYLIKNTSILQINYLGEKIFPNVKIPSCILFLQKKSPSKKHLVKILLLNEEYYVNRKKLEMFHMDLWKIHTIPQKSFLDHPFYNFIIFTRHSNAEILKKIESTEHYVFGDFVNNSRGVEIGKNGEIYQCPACKKWNPIPHFKKNPQNPSLLMTNCPYCKKYIEKSQISNYDRIILPLDSFEKGHEKGWVPILVGEDVQRFNLQNRFKIHLNYNGIKYKSPEKYNIPKILIRKTGNGIISALDYKKRYTVQVVYQFSLKYDNSQDIGLLPHIKPDIKSAKIVEANKTQKSYGLSAFIKDPNQASKILNSISKSDEDIGLDYNTTILSQYSLEFLFGIISSKVIEYYYLHSFANPNKKTFPHLIQANILALPIPKIDFLNKKSRSYQLYREICNYVEQINQDNEIESKQNSDRKENISKINQNIAKLFKISLNDINLEN</sequence>
<dbReference type="InterPro" id="IPR029063">
    <property type="entry name" value="SAM-dependent_MTases_sf"/>
</dbReference>
<dbReference type="EC" id="2.1.1.72" evidence="1"/>
<feature type="domain" description="TaqI-like C-terminal specificity" evidence="7">
    <location>
        <begin position="542"/>
        <end position="615"/>
    </location>
</feature>
<dbReference type="SUPFAM" id="SSF53335">
    <property type="entry name" value="S-adenosyl-L-methionine-dependent methyltransferases"/>
    <property type="match status" value="1"/>
</dbReference>
<dbReference type="GO" id="GO:0009307">
    <property type="term" value="P:DNA restriction-modification system"/>
    <property type="evidence" value="ECO:0007669"/>
    <property type="project" value="UniProtKB-KW"/>
</dbReference>
<dbReference type="Proteomes" id="UP000321408">
    <property type="component" value="Chromosome"/>
</dbReference>
<comment type="catalytic activity">
    <reaction evidence="5">
        <text>a 2'-deoxyadenosine in DNA + S-adenosyl-L-methionine = an N(6)-methyl-2'-deoxyadenosine in DNA + S-adenosyl-L-homocysteine + H(+)</text>
        <dbReference type="Rhea" id="RHEA:15197"/>
        <dbReference type="Rhea" id="RHEA-COMP:12418"/>
        <dbReference type="Rhea" id="RHEA-COMP:12419"/>
        <dbReference type="ChEBI" id="CHEBI:15378"/>
        <dbReference type="ChEBI" id="CHEBI:57856"/>
        <dbReference type="ChEBI" id="CHEBI:59789"/>
        <dbReference type="ChEBI" id="CHEBI:90615"/>
        <dbReference type="ChEBI" id="CHEBI:90616"/>
        <dbReference type="EC" id="2.1.1.72"/>
    </reaction>
</comment>
<keyword evidence="2 8" id="KW-0489">Methyltransferase</keyword>
<keyword evidence="3" id="KW-0808">Transferase</keyword>
<dbReference type="Pfam" id="PF02384">
    <property type="entry name" value="N6_Mtase"/>
    <property type="match status" value="1"/>
</dbReference>
<feature type="domain" description="DNA methylase adenine-specific" evidence="6">
    <location>
        <begin position="137"/>
        <end position="422"/>
    </location>
</feature>
<reference evidence="8 9" key="1">
    <citation type="journal article" date="2020" name="Nature">
        <title>Isolation of an archaeon at the prokaryote-eukaryote interface.</title>
        <authorList>
            <person name="Imachi H."/>
            <person name="Nobu M.K."/>
            <person name="Nakahara N."/>
            <person name="Morono Y."/>
            <person name="Ogawara M."/>
            <person name="Takaki Y."/>
            <person name="Takano Y."/>
            <person name="Uematsu K."/>
            <person name="Ikuta T."/>
            <person name="Ito M."/>
            <person name="Matsui Y."/>
            <person name="Miyazaki M."/>
            <person name="Murata K."/>
            <person name="Saito Y."/>
            <person name="Sakai S."/>
            <person name="Song C."/>
            <person name="Tasumi E."/>
            <person name="Yamanaka Y."/>
            <person name="Yamaguchi T."/>
            <person name="Kamagata Y."/>
            <person name="Tamaki H."/>
            <person name="Takai K."/>
        </authorList>
    </citation>
    <scope>NUCLEOTIDE SEQUENCE [LARGE SCALE GENOMIC DNA]</scope>
    <source>
        <strain evidence="8 9">MK-D1</strain>
    </source>
</reference>
<dbReference type="PANTHER" id="PTHR33841:SF1">
    <property type="entry name" value="DNA METHYLTRANSFERASE A"/>
    <property type="match status" value="1"/>
</dbReference>
<evidence type="ECO:0000313" key="9">
    <source>
        <dbReference type="Proteomes" id="UP000321408"/>
    </source>
</evidence>
<dbReference type="Pfam" id="PF12950">
    <property type="entry name" value="TaqI_C"/>
    <property type="match status" value="1"/>
</dbReference>
<dbReference type="InterPro" id="IPR003356">
    <property type="entry name" value="DNA_methylase_A-5"/>
</dbReference>
<dbReference type="EMBL" id="CP042905">
    <property type="protein sequence ID" value="QEE14617.1"/>
    <property type="molecule type" value="Genomic_DNA"/>
</dbReference>
<dbReference type="CDD" id="cd02440">
    <property type="entry name" value="AdoMet_MTases"/>
    <property type="match status" value="1"/>
</dbReference>
<keyword evidence="4" id="KW-0680">Restriction system</keyword>
<dbReference type="Gene3D" id="3.40.50.150">
    <property type="entry name" value="Vaccinia Virus protein VP39"/>
    <property type="match status" value="1"/>
</dbReference>
<dbReference type="GO" id="GO:0032259">
    <property type="term" value="P:methylation"/>
    <property type="evidence" value="ECO:0007669"/>
    <property type="project" value="UniProtKB-KW"/>
</dbReference>
<dbReference type="GO" id="GO:0003677">
    <property type="term" value="F:DNA binding"/>
    <property type="evidence" value="ECO:0007669"/>
    <property type="project" value="InterPro"/>
</dbReference>
<reference evidence="8 9" key="2">
    <citation type="journal article" date="2024" name="Int. J. Syst. Evol. Microbiol.">
        <title>Promethearchaeum syntrophicum gen. nov., sp. nov., an anaerobic, obligately syntrophic archaeon, the first isolate of the lineage 'Asgard' archaea, and proposal of the new archaeal phylum Promethearchaeota phyl. nov. and kingdom Promethearchaeati regn. nov.</title>
        <authorList>
            <person name="Imachi H."/>
            <person name="Nobu M.K."/>
            <person name="Kato S."/>
            <person name="Takaki Y."/>
            <person name="Miyazaki M."/>
            <person name="Miyata M."/>
            <person name="Ogawara M."/>
            <person name="Saito Y."/>
            <person name="Sakai S."/>
            <person name="Tahara Y.O."/>
            <person name="Takano Y."/>
            <person name="Tasumi E."/>
            <person name="Uematsu K."/>
            <person name="Yoshimura T."/>
            <person name="Itoh T."/>
            <person name="Ohkuma M."/>
            <person name="Takai K."/>
        </authorList>
    </citation>
    <scope>NUCLEOTIDE SEQUENCE [LARGE SCALE GENOMIC DNA]</scope>
    <source>
        <strain evidence="8 9">MK-D1</strain>
    </source>
</reference>
<dbReference type="GO" id="GO:0009007">
    <property type="term" value="F:site-specific DNA-methyltransferase (adenine-specific) activity"/>
    <property type="evidence" value="ECO:0007669"/>
    <property type="project" value="UniProtKB-EC"/>
</dbReference>
<accession>A0A5B9D740</accession>
<evidence type="ECO:0000256" key="3">
    <source>
        <dbReference type="ARBA" id="ARBA00022679"/>
    </source>
</evidence>
<dbReference type="OrthoDB" id="45790at2157"/>
<dbReference type="InterPro" id="IPR025931">
    <property type="entry name" value="TaqI_C"/>
</dbReference>
<dbReference type="GeneID" id="41328433"/>
<evidence type="ECO:0000259" key="7">
    <source>
        <dbReference type="Pfam" id="PF12950"/>
    </source>
</evidence>
<dbReference type="PANTHER" id="PTHR33841">
    <property type="entry name" value="DNA METHYLTRANSFERASE YEEA-RELATED"/>
    <property type="match status" value="1"/>
</dbReference>
<dbReference type="InterPro" id="IPR050953">
    <property type="entry name" value="N4_N6_ade-DNA_methylase"/>
</dbReference>
<evidence type="ECO:0000313" key="8">
    <source>
        <dbReference type="EMBL" id="QEE14617.1"/>
    </source>
</evidence>
<dbReference type="AlphaFoldDB" id="A0A5B9D740"/>
<dbReference type="PROSITE" id="PS00092">
    <property type="entry name" value="N6_MTASE"/>
    <property type="match status" value="1"/>
</dbReference>
<dbReference type="InterPro" id="IPR002052">
    <property type="entry name" value="DNA_methylase_N6_adenine_CS"/>
</dbReference>
<organism evidence="8 9">
    <name type="scientific">Promethearchaeum syntrophicum</name>
    <dbReference type="NCBI Taxonomy" id="2594042"/>
    <lineage>
        <taxon>Archaea</taxon>
        <taxon>Promethearchaeati</taxon>
        <taxon>Promethearchaeota</taxon>
        <taxon>Promethearchaeia</taxon>
        <taxon>Promethearchaeales</taxon>
        <taxon>Promethearchaeaceae</taxon>
        <taxon>Promethearchaeum</taxon>
    </lineage>
</organism>
<evidence type="ECO:0000256" key="1">
    <source>
        <dbReference type="ARBA" id="ARBA00011900"/>
    </source>
</evidence>
<dbReference type="GO" id="GO:0008170">
    <property type="term" value="F:N-methyltransferase activity"/>
    <property type="evidence" value="ECO:0007669"/>
    <property type="project" value="InterPro"/>
</dbReference>
<dbReference type="KEGG" id="psyt:DSAG12_00430"/>
<evidence type="ECO:0000259" key="6">
    <source>
        <dbReference type="Pfam" id="PF02384"/>
    </source>
</evidence>
<gene>
    <name evidence="8" type="ORF">DSAG12_00430</name>
</gene>
<dbReference type="PRINTS" id="PR00507">
    <property type="entry name" value="N12N6MTFRASE"/>
</dbReference>
<evidence type="ECO:0000256" key="5">
    <source>
        <dbReference type="ARBA" id="ARBA00047942"/>
    </source>
</evidence>
<name>A0A5B9D740_9ARCH</name>
<keyword evidence="9" id="KW-1185">Reference proteome</keyword>
<dbReference type="RefSeq" id="WP_147661566.1">
    <property type="nucleotide sequence ID" value="NZ_CP042905.2"/>
</dbReference>